<evidence type="ECO:0000256" key="1">
    <source>
        <dbReference type="SAM" id="MobiDB-lite"/>
    </source>
</evidence>
<sequence>MSLARKSDYFFLGRLLMKASSGNHVQFQLLGGTSSCRIYGAGDGNRLLCVPIIIYGCGATSVTQWNTSPRGGQASRLRCGKPPGDRTPQWLCTSGPSSGGVE</sequence>
<dbReference type="EMBL" id="KE525359">
    <property type="protein sequence ID" value="KFB51911.1"/>
    <property type="molecule type" value="Genomic_DNA"/>
</dbReference>
<dbReference type="EnsemblMetazoa" id="ASIC020073-RA">
    <property type="protein sequence ID" value="ASIC020073-PA"/>
    <property type="gene ID" value="ASIC020073"/>
</dbReference>
<accession>A0A084WNW7</accession>
<gene>
    <name evidence="2" type="ORF">ZHAS_00020073</name>
</gene>
<dbReference type="GO" id="GO:0016301">
    <property type="term" value="F:kinase activity"/>
    <property type="evidence" value="ECO:0007669"/>
    <property type="project" value="UniProtKB-KW"/>
</dbReference>
<feature type="region of interest" description="Disordered" evidence="1">
    <location>
        <begin position="67"/>
        <end position="102"/>
    </location>
</feature>
<protein>
    <submittedName>
        <fullName evidence="2 3">Choline/ethanolamine kinase</fullName>
    </submittedName>
</protein>
<evidence type="ECO:0000313" key="2">
    <source>
        <dbReference type="EMBL" id="KFB51911.1"/>
    </source>
</evidence>
<proteinExistence type="predicted"/>
<dbReference type="EMBL" id="ATLV01024754">
    <property type="status" value="NOT_ANNOTATED_CDS"/>
    <property type="molecule type" value="Genomic_DNA"/>
</dbReference>
<dbReference type="AlphaFoldDB" id="A0A084WNW7"/>
<name>A0A084WNW7_ANOSI</name>
<reference evidence="3" key="2">
    <citation type="submission" date="2020-05" db="UniProtKB">
        <authorList>
            <consortium name="EnsemblMetazoa"/>
        </authorList>
    </citation>
    <scope>IDENTIFICATION</scope>
</reference>
<evidence type="ECO:0000313" key="4">
    <source>
        <dbReference type="Proteomes" id="UP000030765"/>
    </source>
</evidence>
<dbReference type="VEuPathDB" id="VectorBase:ASIC020073"/>
<keyword evidence="2" id="KW-0808">Transferase</keyword>
<keyword evidence="2" id="KW-0418">Kinase</keyword>
<reference evidence="2 4" key="1">
    <citation type="journal article" date="2014" name="BMC Genomics">
        <title>Genome sequence of Anopheles sinensis provides insight into genetics basis of mosquito competence for malaria parasites.</title>
        <authorList>
            <person name="Zhou D."/>
            <person name="Zhang D."/>
            <person name="Ding G."/>
            <person name="Shi L."/>
            <person name="Hou Q."/>
            <person name="Ye Y."/>
            <person name="Xu Y."/>
            <person name="Zhou H."/>
            <person name="Xiong C."/>
            <person name="Li S."/>
            <person name="Yu J."/>
            <person name="Hong S."/>
            <person name="Yu X."/>
            <person name="Zou P."/>
            <person name="Chen C."/>
            <person name="Chang X."/>
            <person name="Wang W."/>
            <person name="Lv Y."/>
            <person name="Sun Y."/>
            <person name="Ma L."/>
            <person name="Shen B."/>
            <person name="Zhu C."/>
        </authorList>
    </citation>
    <scope>NUCLEOTIDE SEQUENCE [LARGE SCALE GENOMIC DNA]</scope>
</reference>
<evidence type="ECO:0000313" key="3">
    <source>
        <dbReference type="EnsemblMetazoa" id="ASIC020073-PA"/>
    </source>
</evidence>
<keyword evidence="4" id="KW-1185">Reference proteome</keyword>
<dbReference type="Proteomes" id="UP000030765">
    <property type="component" value="Unassembled WGS sequence"/>
</dbReference>
<organism evidence="2">
    <name type="scientific">Anopheles sinensis</name>
    <name type="common">Mosquito</name>
    <dbReference type="NCBI Taxonomy" id="74873"/>
    <lineage>
        <taxon>Eukaryota</taxon>
        <taxon>Metazoa</taxon>
        <taxon>Ecdysozoa</taxon>
        <taxon>Arthropoda</taxon>
        <taxon>Hexapoda</taxon>
        <taxon>Insecta</taxon>
        <taxon>Pterygota</taxon>
        <taxon>Neoptera</taxon>
        <taxon>Endopterygota</taxon>
        <taxon>Diptera</taxon>
        <taxon>Nematocera</taxon>
        <taxon>Culicoidea</taxon>
        <taxon>Culicidae</taxon>
        <taxon>Anophelinae</taxon>
        <taxon>Anopheles</taxon>
    </lineage>
</organism>